<protein>
    <submittedName>
        <fullName evidence="9">SLC13 family permease</fullName>
    </submittedName>
</protein>
<dbReference type="Proteomes" id="UP001165366">
    <property type="component" value="Unassembled WGS sequence"/>
</dbReference>
<feature type="transmembrane region" description="Helical" evidence="7">
    <location>
        <begin position="531"/>
        <end position="550"/>
    </location>
</feature>
<dbReference type="Pfam" id="PF03600">
    <property type="entry name" value="CitMHS"/>
    <property type="match status" value="1"/>
</dbReference>
<feature type="domain" description="RCK C-terminal" evidence="8">
    <location>
        <begin position="207"/>
        <end position="292"/>
    </location>
</feature>
<comment type="subcellular location">
    <subcellularLocation>
        <location evidence="1">Membrane</location>
        <topology evidence="1">Multi-pass membrane protein</topology>
    </subcellularLocation>
</comment>
<dbReference type="PANTHER" id="PTHR43652:SF2">
    <property type="entry name" value="BASIC AMINO ACID ANTIPORTER YFCC-RELATED"/>
    <property type="match status" value="1"/>
</dbReference>
<evidence type="ECO:0000313" key="9">
    <source>
        <dbReference type="EMBL" id="MCG2587976.1"/>
    </source>
</evidence>
<feature type="transmembrane region" description="Helical" evidence="7">
    <location>
        <begin position="570"/>
        <end position="590"/>
    </location>
</feature>
<feature type="transmembrane region" description="Helical" evidence="7">
    <location>
        <begin position="115"/>
        <end position="131"/>
    </location>
</feature>
<evidence type="ECO:0000259" key="8">
    <source>
        <dbReference type="PROSITE" id="PS51202"/>
    </source>
</evidence>
<evidence type="ECO:0000256" key="4">
    <source>
        <dbReference type="ARBA" id="ARBA00022737"/>
    </source>
</evidence>
<dbReference type="InterPro" id="IPR004680">
    <property type="entry name" value="Cit_transptr-like_dom"/>
</dbReference>
<feature type="transmembrane region" description="Helical" evidence="7">
    <location>
        <begin position="6"/>
        <end position="21"/>
    </location>
</feature>
<evidence type="ECO:0000256" key="5">
    <source>
        <dbReference type="ARBA" id="ARBA00022989"/>
    </source>
</evidence>
<feature type="domain" description="RCK C-terminal" evidence="8">
    <location>
        <begin position="300"/>
        <end position="384"/>
    </location>
</feature>
<keyword evidence="10" id="KW-1185">Reference proteome</keyword>
<reference evidence="9" key="1">
    <citation type="submission" date="2022-01" db="EMBL/GenBank/DDBJ databases">
        <authorList>
            <person name="Wang Y."/>
        </authorList>
    </citation>
    <scope>NUCLEOTIDE SEQUENCE</scope>
    <source>
        <strain evidence="9">WB101</strain>
    </source>
</reference>
<evidence type="ECO:0000256" key="3">
    <source>
        <dbReference type="ARBA" id="ARBA00022692"/>
    </source>
</evidence>
<dbReference type="SUPFAM" id="SSF116726">
    <property type="entry name" value="TrkA C-terminal domain-like"/>
    <property type="match status" value="2"/>
</dbReference>
<gene>
    <name evidence="9" type="ORF">L6773_05335</name>
</gene>
<comment type="caution">
    <text evidence="9">The sequence shown here is derived from an EMBL/GenBank/DDBJ whole genome shotgun (WGS) entry which is preliminary data.</text>
</comment>
<feature type="transmembrane region" description="Helical" evidence="7">
    <location>
        <begin position="91"/>
        <end position="109"/>
    </location>
</feature>
<sequence length="592" mass="64712">MTFEIIFVFLLLIVAVFLFVTDYVTFDVTAIIIMACLLGSGILTPAQGLSGFSNPATVTVAAMFVLSEGMRRTGILNTAGDFFSEKMQESFKYWFFVLLLFICIISAFINNTAAVAIFIPVIMGIASKVGVSPSRMLMPLSFAGMIGGTTTLIGTSTNILVSSIAVERGMSAISMFELTPMGLIFIASGFLFLFTIGIKIIPERRKEDELTKQYEMQHYLTDIRINEGSSLVGTYLDEEDLTKNMDLDVIRVFKQKEDSSAQRNQIKIEGGDILRIRGNVEEMKKLMKSEDVSLLPSREWMDKDLEHGRDAIVEAVIAPESSLVKTKLGDFPFYENIGAVPLAIRQRGEVKHDDLADIELSGGDSILLSMNSERTAELEDEPAFVLVSKIQTILYRQEKTFWALGILAGVVFTAAVGFTSIVVSAVIGVILMIVTGCLRTEEAYEAINWKVIMLLAGVLPLGTAMDKTGAAELMASGMVDSLAAFGPTILMSGFFLLTILITAVMSNNASAALLAPIAIEAANTIDVNPEAFLYAVTFAASLSLITPFGYQTNTMIYGPGHYTIKDFLKIGIPLNVIFWILATIFIPIIWPF</sequence>
<organism evidence="9 10">
    <name type="scientific">Rhodohalobacter sulfatireducens</name>
    <dbReference type="NCBI Taxonomy" id="2911366"/>
    <lineage>
        <taxon>Bacteria</taxon>
        <taxon>Pseudomonadati</taxon>
        <taxon>Balneolota</taxon>
        <taxon>Balneolia</taxon>
        <taxon>Balneolales</taxon>
        <taxon>Balneolaceae</taxon>
        <taxon>Rhodohalobacter</taxon>
    </lineage>
</organism>
<accession>A0ABS9KAW0</accession>
<dbReference type="InterPro" id="IPR051679">
    <property type="entry name" value="DASS-Related_Transporters"/>
</dbReference>
<evidence type="ECO:0000256" key="6">
    <source>
        <dbReference type="ARBA" id="ARBA00023136"/>
    </source>
</evidence>
<dbReference type="PANTHER" id="PTHR43652">
    <property type="entry name" value="BASIC AMINO ACID ANTIPORTER YFCC-RELATED"/>
    <property type="match status" value="1"/>
</dbReference>
<proteinExistence type="predicted"/>
<dbReference type="PROSITE" id="PS51202">
    <property type="entry name" value="RCK_C"/>
    <property type="match status" value="2"/>
</dbReference>
<dbReference type="EMBL" id="JAKLWS010000004">
    <property type="protein sequence ID" value="MCG2587976.1"/>
    <property type="molecule type" value="Genomic_DNA"/>
</dbReference>
<reference evidence="9" key="2">
    <citation type="submission" date="2024-05" db="EMBL/GenBank/DDBJ databases">
        <title>Rhodohalobacter halophilus gen. nov., sp. nov., a moderately halophilic member of the family Balneolaceae.</title>
        <authorList>
            <person name="Xia J."/>
        </authorList>
    </citation>
    <scope>NUCLEOTIDE SEQUENCE</scope>
    <source>
        <strain evidence="9">WB101</strain>
    </source>
</reference>
<feature type="transmembrane region" description="Helical" evidence="7">
    <location>
        <begin position="28"/>
        <end position="46"/>
    </location>
</feature>
<evidence type="ECO:0000256" key="1">
    <source>
        <dbReference type="ARBA" id="ARBA00004141"/>
    </source>
</evidence>
<evidence type="ECO:0000256" key="7">
    <source>
        <dbReference type="SAM" id="Phobius"/>
    </source>
</evidence>
<dbReference type="Gene3D" id="3.30.70.1450">
    <property type="entry name" value="Regulator of K+ conductance, C-terminal domain"/>
    <property type="match status" value="2"/>
</dbReference>
<keyword evidence="2" id="KW-0813">Transport</keyword>
<feature type="transmembrane region" description="Helical" evidence="7">
    <location>
        <begin position="143"/>
        <end position="166"/>
    </location>
</feature>
<feature type="transmembrane region" description="Helical" evidence="7">
    <location>
        <begin position="482"/>
        <end position="505"/>
    </location>
</feature>
<keyword evidence="4" id="KW-0677">Repeat</keyword>
<dbReference type="InterPro" id="IPR006037">
    <property type="entry name" value="RCK_C"/>
</dbReference>
<name>A0ABS9KAW0_9BACT</name>
<evidence type="ECO:0000256" key="2">
    <source>
        <dbReference type="ARBA" id="ARBA00022448"/>
    </source>
</evidence>
<dbReference type="RefSeq" id="WP_237852820.1">
    <property type="nucleotide sequence ID" value="NZ_JAKLWS010000004.1"/>
</dbReference>
<keyword evidence="6 7" id="KW-0472">Membrane</keyword>
<feature type="transmembrane region" description="Helical" evidence="7">
    <location>
        <begin position="178"/>
        <end position="198"/>
    </location>
</feature>
<keyword evidence="5 7" id="KW-1133">Transmembrane helix</keyword>
<keyword evidence="3 7" id="KW-0812">Transmembrane</keyword>
<dbReference type="InterPro" id="IPR036721">
    <property type="entry name" value="RCK_C_sf"/>
</dbReference>
<feature type="transmembrane region" description="Helical" evidence="7">
    <location>
        <begin position="401"/>
        <end position="434"/>
    </location>
</feature>
<feature type="transmembrane region" description="Helical" evidence="7">
    <location>
        <begin position="446"/>
        <end position="462"/>
    </location>
</feature>
<evidence type="ECO:0000313" key="10">
    <source>
        <dbReference type="Proteomes" id="UP001165366"/>
    </source>
</evidence>